<dbReference type="InterPro" id="IPR003423">
    <property type="entry name" value="OMP_efflux"/>
</dbReference>
<organism evidence="3 4">
    <name type="scientific">Sphingomonas jejuensis</name>
    <dbReference type="NCBI Taxonomy" id="904715"/>
    <lineage>
        <taxon>Bacteria</taxon>
        <taxon>Pseudomonadati</taxon>
        <taxon>Pseudomonadota</taxon>
        <taxon>Alphaproteobacteria</taxon>
        <taxon>Sphingomonadales</taxon>
        <taxon>Sphingomonadaceae</taxon>
        <taxon>Sphingomonas</taxon>
    </lineage>
</organism>
<dbReference type="PANTHER" id="PTHR30203">
    <property type="entry name" value="OUTER MEMBRANE CATION EFFLUX PROTEIN"/>
    <property type="match status" value="1"/>
</dbReference>
<dbReference type="RefSeq" id="WP_342449677.1">
    <property type="nucleotide sequence ID" value="NZ_JAATJE010000001.1"/>
</dbReference>
<evidence type="ECO:0000256" key="1">
    <source>
        <dbReference type="ARBA" id="ARBA00007613"/>
    </source>
</evidence>
<evidence type="ECO:0000313" key="3">
    <source>
        <dbReference type="EMBL" id="NJC32600.1"/>
    </source>
</evidence>
<evidence type="ECO:0000256" key="2">
    <source>
        <dbReference type="SAM" id="Coils"/>
    </source>
</evidence>
<reference evidence="3 4" key="1">
    <citation type="submission" date="2020-03" db="EMBL/GenBank/DDBJ databases">
        <title>Genomic Encyclopedia of Type Strains, Phase IV (KMG-IV): sequencing the most valuable type-strain genomes for metagenomic binning, comparative biology and taxonomic classification.</title>
        <authorList>
            <person name="Goeker M."/>
        </authorList>
    </citation>
    <scope>NUCLEOTIDE SEQUENCE [LARGE SCALE GENOMIC DNA]</scope>
    <source>
        <strain evidence="3 4">DSM 27651</strain>
    </source>
</reference>
<feature type="coiled-coil region" evidence="2">
    <location>
        <begin position="282"/>
        <end position="309"/>
    </location>
</feature>
<dbReference type="Pfam" id="PF02321">
    <property type="entry name" value="OEP"/>
    <property type="match status" value="2"/>
</dbReference>
<gene>
    <name evidence="3" type="ORF">GGR88_000074</name>
</gene>
<dbReference type="Gene3D" id="1.20.1600.10">
    <property type="entry name" value="Outer membrane efflux proteins (OEP)"/>
    <property type="match status" value="1"/>
</dbReference>
<proteinExistence type="inferred from homology"/>
<protein>
    <submittedName>
        <fullName evidence="3">Cobalt-zinc-cadmium efflux system outer membrane protein</fullName>
    </submittedName>
</protein>
<dbReference type="PANTHER" id="PTHR30203:SF24">
    <property type="entry name" value="BLR4935 PROTEIN"/>
    <property type="match status" value="1"/>
</dbReference>
<comment type="caution">
    <text evidence="3">The sequence shown here is derived from an EMBL/GenBank/DDBJ whole genome shotgun (WGS) entry which is preliminary data.</text>
</comment>
<sequence length="391" mass="40959">MATAAMADPAPDFFALLEQSRSSPRAAEQEATVAAAEARARQAGVRPNPSLSLEVENFAGTSPYTGLDAHETTLVVGQTLELGGKREARVAAARADVSAARARQEQVLVQYAADLAEAYATAEAAVARRALAIEAVELAEVDARTARLLVENGREAELRRVQANAELERARAGLVQAQAEEAAAFARLTAAAGSPVAFDSLAGSLLSRPLLAVTATTDAPAVSTARAERAAADARVRSEARRAIPDVTLSGGVRRFGERDATALVAGVSVSLPLFDRNRGATEAARAELRAAEARVLRAQADAEAERRAAGVERDAADARLQATLSGEQAAAEAYRLARIGYEAGRLPLLELTAARRALVEARGSTIDIRLARVRAEAEAARLSGRIPFGS</sequence>
<dbReference type="EMBL" id="JAATJE010000001">
    <property type="protein sequence ID" value="NJC32600.1"/>
    <property type="molecule type" value="Genomic_DNA"/>
</dbReference>
<keyword evidence="4" id="KW-1185">Reference proteome</keyword>
<dbReference type="Proteomes" id="UP000734218">
    <property type="component" value="Unassembled WGS sequence"/>
</dbReference>
<dbReference type="SUPFAM" id="SSF56954">
    <property type="entry name" value="Outer membrane efflux proteins (OEP)"/>
    <property type="match status" value="1"/>
</dbReference>
<comment type="similarity">
    <text evidence="1">Belongs to the outer membrane factor (OMF) (TC 1.B.17) family.</text>
</comment>
<keyword evidence="2" id="KW-0175">Coiled coil</keyword>
<name>A0ABX0XIP1_9SPHN</name>
<accession>A0ABX0XIP1</accession>
<dbReference type="InterPro" id="IPR010131">
    <property type="entry name" value="MdtP/NodT-like"/>
</dbReference>
<evidence type="ECO:0000313" key="4">
    <source>
        <dbReference type="Proteomes" id="UP000734218"/>
    </source>
</evidence>